<evidence type="ECO:0000256" key="6">
    <source>
        <dbReference type="ARBA" id="ARBA00022723"/>
    </source>
</evidence>
<comment type="cofactor">
    <cofactor evidence="1">
        <name>Mg(2+)</name>
        <dbReference type="ChEBI" id="CHEBI:18420"/>
    </cofactor>
</comment>
<dbReference type="Proteomes" id="UP000051790">
    <property type="component" value="Unassembled WGS sequence"/>
</dbReference>
<dbReference type="SFLD" id="SFLDS00005">
    <property type="entry name" value="Isoprenoid_Synthase_Type_I"/>
    <property type="match status" value="1"/>
</dbReference>
<keyword evidence="5 12" id="KW-0808">Transferase</keyword>
<evidence type="ECO:0000313" key="13">
    <source>
        <dbReference type="EMBL" id="KRL53207.1"/>
    </source>
</evidence>
<dbReference type="Pfam" id="PF00348">
    <property type="entry name" value="polyprenyl_synt"/>
    <property type="match status" value="1"/>
</dbReference>
<dbReference type="InterPro" id="IPR000092">
    <property type="entry name" value="Polyprenyl_synt"/>
</dbReference>
<organism evidence="13 14">
    <name type="scientific">Lacticaseibacillus manihotivorans DSM 13343 = JCM 12514</name>
    <dbReference type="NCBI Taxonomy" id="1423769"/>
    <lineage>
        <taxon>Bacteria</taxon>
        <taxon>Bacillati</taxon>
        <taxon>Bacillota</taxon>
        <taxon>Bacilli</taxon>
        <taxon>Lactobacillales</taxon>
        <taxon>Lactobacillaceae</taxon>
        <taxon>Lacticaseibacillus</taxon>
    </lineage>
</organism>
<dbReference type="SFLD" id="SFLDG01017">
    <property type="entry name" value="Polyprenyl_Transferase_Like"/>
    <property type="match status" value="1"/>
</dbReference>
<comment type="caution">
    <text evidence="13">The sequence shown here is derived from an EMBL/GenBank/DDBJ whole genome shotgun (WGS) entry which is preliminary data.</text>
</comment>
<dbReference type="EMBL" id="AZEU01000018">
    <property type="protein sequence ID" value="KRL53207.1"/>
    <property type="molecule type" value="Genomic_DNA"/>
</dbReference>
<dbReference type="InterPro" id="IPR008949">
    <property type="entry name" value="Isoprenoid_synthase_dom_sf"/>
</dbReference>
<dbReference type="InterPro" id="IPR033749">
    <property type="entry name" value="Polyprenyl_synt_CS"/>
</dbReference>
<dbReference type="InterPro" id="IPR053378">
    <property type="entry name" value="Prenyl_diphosphate_synthase"/>
</dbReference>
<evidence type="ECO:0000256" key="8">
    <source>
        <dbReference type="ARBA" id="ARBA00023229"/>
    </source>
</evidence>
<keyword evidence="6" id="KW-0479">Metal-binding</keyword>
<protein>
    <recommendedName>
        <fullName evidence="4">Farnesyl diphosphate synthase</fullName>
        <ecNumber evidence="3">2.5.1.10</ecNumber>
    </recommendedName>
    <alternativeName>
        <fullName evidence="10">(2E,6E)-farnesyl diphosphate synthase</fullName>
    </alternativeName>
    <alternativeName>
        <fullName evidence="9">Geranyltranstransferase</fullName>
    </alternativeName>
</protein>
<evidence type="ECO:0000256" key="10">
    <source>
        <dbReference type="ARBA" id="ARBA00032873"/>
    </source>
</evidence>
<comment type="catalytic activity">
    <reaction evidence="11">
        <text>isopentenyl diphosphate + (2E)-geranyl diphosphate = (2E,6E)-farnesyl diphosphate + diphosphate</text>
        <dbReference type="Rhea" id="RHEA:19361"/>
        <dbReference type="ChEBI" id="CHEBI:33019"/>
        <dbReference type="ChEBI" id="CHEBI:58057"/>
        <dbReference type="ChEBI" id="CHEBI:128769"/>
        <dbReference type="ChEBI" id="CHEBI:175763"/>
        <dbReference type="EC" id="2.5.1.10"/>
    </reaction>
</comment>
<dbReference type="PROSITE" id="PS00444">
    <property type="entry name" value="POLYPRENYL_SYNTHASE_2"/>
    <property type="match status" value="1"/>
</dbReference>
<proteinExistence type="inferred from homology"/>
<evidence type="ECO:0000256" key="5">
    <source>
        <dbReference type="ARBA" id="ARBA00022679"/>
    </source>
</evidence>
<evidence type="ECO:0000256" key="12">
    <source>
        <dbReference type="RuleBase" id="RU004466"/>
    </source>
</evidence>
<dbReference type="PATRIC" id="fig|1423769.4.peg.1410"/>
<dbReference type="CDD" id="cd00685">
    <property type="entry name" value="Trans_IPPS_HT"/>
    <property type="match status" value="1"/>
</dbReference>
<dbReference type="NCBIfam" id="NF045485">
    <property type="entry name" value="FPPsyn"/>
    <property type="match status" value="1"/>
</dbReference>
<dbReference type="PROSITE" id="PS00723">
    <property type="entry name" value="POLYPRENYL_SYNTHASE_1"/>
    <property type="match status" value="1"/>
</dbReference>
<dbReference type="GO" id="GO:0004337">
    <property type="term" value="F:(2E,6E)-farnesyl diphosphate synthase activity"/>
    <property type="evidence" value="ECO:0007669"/>
    <property type="project" value="UniProtKB-EC"/>
</dbReference>
<keyword evidence="8" id="KW-0414">Isoprene biosynthesis</keyword>
<dbReference type="Gene3D" id="1.10.600.10">
    <property type="entry name" value="Farnesyl Diphosphate Synthase"/>
    <property type="match status" value="1"/>
</dbReference>
<dbReference type="PANTHER" id="PTHR43281">
    <property type="entry name" value="FARNESYL DIPHOSPHATE SYNTHASE"/>
    <property type="match status" value="1"/>
</dbReference>
<evidence type="ECO:0000313" key="14">
    <source>
        <dbReference type="Proteomes" id="UP000051790"/>
    </source>
</evidence>
<gene>
    <name evidence="13" type="ORF">FD01_GL001310</name>
</gene>
<evidence type="ECO:0000256" key="1">
    <source>
        <dbReference type="ARBA" id="ARBA00001946"/>
    </source>
</evidence>
<keyword evidence="7" id="KW-0460">Magnesium</keyword>
<comment type="similarity">
    <text evidence="2 12">Belongs to the FPP/GGPP synthase family.</text>
</comment>
<dbReference type="GO" id="GO:0016114">
    <property type="term" value="P:terpenoid biosynthetic process"/>
    <property type="evidence" value="ECO:0007669"/>
    <property type="project" value="UniProtKB-ARBA"/>
</dbReference>
<dbReference type="AlphaFoldDB" id="A0A0R1R871"/>
<dbReference type="PANTHER" id="PTHR43281:SF1">
    <property type="entry name" value="FARNESYL DIPHOSPHATE SYNTHASE"/>
    <property type="match status" value="1"/>
</dbReference>
<reference evidence="13 14" key="1">
    <citation type="journal article" date="2015" name="Genome Announc.">
        <title>Expanding the biotechnology potential of lactobacilli through comparative genomics of 213 strains and associated genera.</title>
        <authorList>
            <person name="Sun Z."/>
            <person name="Harris H.M."/>
            <person name="McCann A."/>
            <person name="Guo C."/>
            <person name="Argimon S."/>
            <person name="Zhang W."/>
            <person name="Yang X."/>
            <person name="Jeffery I.B."/>
            <person name="Cooney J.C."/>
            <person name="Kagawa T.F."/>
            <person name="Liu W."/>
            <person name="Song Y."/>
            <person name="Salvetti E."/>
            <person name="Wrobel A."/>
            <person name="Rasinkangas P."/>
            <person name="Parkhill J."/>
            <person name="Rea M.C."/>
            <person name="O'Sullivan O."/>
            <person name="Ritari J."/>
            <person name="Douillard F.P."/>
            <person name="Paul Ross R."/>
            <person name="Yang R."/>
            <person name="Briner A.E."/>
            <person name="Felis G.E."/>
            <person name="de Vos W.M."/>
            <person name="Barrangou R."/>
            <person name="Klaenhammer T.R."/>
            <person name="Caufield P.W."/>
            <person name="Cui Y."/>
            <person name="Zhang H."/>
            <person name="O'Toole P.W."/>
        </authorList>
    </citation>
    <scope>NUCLEOTIDE SEQUENCE [LARGE SCALE GENOMIC DNA]</scope>
    <source>
        <strain evidence="13 14">DSM 13343</strain>
    </source>
</reference>
<evidence type="ECO:0000256" key="2">
    <source>
        <dbReference type="ARBA" id="ARBA00006706"/>
    </source>
</evidence>
<evidence type="ECO:0000256" key="4">
    <source>
        <dbReference type="ARBA" id="ARBA00015100"/>
    </source>
</evidence>
<keyword evidence="14" id="KW-1185">Reference proteome</keyword>
<dbReference type="EC" id="2.5.1.10" evidence="3"/>
<evidence type="ECO:0000256" key="7">
    <source>
        <dbReference type="ARBA" id="ARBA00022842"/>
    </source>
</evidence>
<dbReference type="FunFam" id="1.10.600.10:FF:000001">
    <property type="entry name" value="Geranylgeranyl diphosphate synthase"/>
    <property type="match status" value="1"/>
</dbReference>
<evidence type="ECO:0000256" key="3">
    <source>
        <dbReference type="ARBA" id="ARBA00012439"/>
    </source>
</evidence>
<dbReference type="SUPFAM" id="SSF48576">
    <property type="entry name" value="Terpenoid synthases"/>
    <property type="match status" value="1"/>
</dbReference>
<evidence type="ECO:0000256" key="11">
    <source>
        <dbReference type="ARBA" id="ARBA00049399"/>
    </source>
</evidence>
<dbReference type="GO" id="GO:0046872">
    <property type="term" value="F:metal ion binding"/>
    <property type="evidence" value="ECO:0007669"/>
    <property type="project" value="UniProtKB-KW"/>
</dbReference>
<sequence length="274" mass="28904">MMATLDAHLNTITTKSLQDAMRYSLFAGGKRLRPLLLLATVASFDSSVADAMLAAAGLECLHTYSLIHDDLPAMDNDDLRRGNPTSHKKFGEALAILAGDGLQSSAFELLSQTKTSPAQLAKCLQLFAQAVGANGMVGGQVLDIEGEHHHLSLAELKHLHALKTGALLATAVDMGAVLAQVSSADAQALHQFAASFGLAFQIQDDINDRTKSTQALGKTANKDIAEAKNTYPALLGLDGARAALAEQVQQAQDALAQLSKPVPELAAFLTYFDA</sequence>
<name>A0A0R1R871_9LACO</name>
<dbReference type="GO" id="GO:0005737">
    <property type="term" value="C:cytoplasm"/>
    <property type="evidence" value="ECO:0007669"/>
    <property type="project" value="UniProtKB-ARBA"/>
</dbReference>
<evidence type="ECO:0000256" key="9">
    <source>
        <dbReference type="ARBA" id="ARBA00032380"/>
    </source>
</evidence>
<accession>A0A0R1R871</accession>